<feature type="transmembrane region" description="Helical" evidence="5">
    <location>
        <begin position="777"/>
        <end position="796"/>
    </location>
</feature>
<evidence type="ECO:0008006" key="8">
    <source>
        <dbReference type="Google" id="ProtNLM"/>
    </source>
</evidence>
<dbReference type="EMBL" id="CAJVCH010571681">
    <property type="protein sequence ID" value="CAG7838245.1"/>
    <property type="molecule type" value="Genomic_DNA"/>
</dbReference>
<evidence type="ECO:0000256" key="4">
    <source>
        <dbReference type="ARBA" id="ARBA00023136"/>
    </source>
</evidence>
<dbReference type="Proteomes" id="UP000708208">
    <property type="component" value="Unassembled WGS sequence"/>
</dbReference>
<evidence type="ECO:0000313" key="6">
    <source>
        <dbReference type="EMBL" id="CAG7838245.1"/>
    </source>
</evidence>
<keyword evidence="2 5" id="KW-0812">Transmembrane</keyword>
<dbReference type="AlphaFoldDB" id="A0A8J2PUV0"/>
<dbReference type="GO" id="GO:0046513">
    <property type="term" value="P:ceramide biosynthetic process"/>
    <property type="evidence" value="ECO:0007669"/>
    <property type="project" value="TreeGrafter"/>
</dbReference>
<keyword evidence="4 5" id="KW-0472">Membrane</keyword>
<dbReference type="OrthoDB" id="10251508at2759"/>
<dbReference type="PANTHER" id="PTHR12988">
    <property type="entry name" value="SPHINGOMYELIN PHOSPHODIESTERASE 4"/>
    <property type="match status" value="1"/>
</dbReference>
<keyword evidence="7" id="KW-1185">Reference proteome</keyword>
<evidence type="ECO:0000256" key="3">
    <source>
        <dbReference type="ARBA" id="ARBA00022989"/>
    </source>
</evidence>
<dbReference type="PANTHER" id="PTHR12988:SF6">
    <property type="entry name" value="SPHINGOMYELIN PHOSPHODIESTERASE 4"/>
    <property type="match status" value="1"/>
</dbReference>
<dbReference type="GO" id="GO:0050290">
    <property type="term" value="F:sphingomyelin phosphodiesterase D activity"/>
    <property type="evidence" value="ECO:0007669"/>
    <property type="project" value="InterPro"/>
</dbReference>
<reference evidence="6" key="1">
    <citation type="submission" date="2021-06" db="EMBL/GenBank/DDBJ databases">
        <authorList>
            <person name="Hodson N. C."/>
            <person name="Mongue J. A."/>
            <person name="Jaron S. K."/>
        </authorList>
    </citation>
    <scope>NUCLEOTIDE SEQUENCE</scope>
</reference>
<evidence type="ECO:0000256" key="5">
    <source>
        <dbReference type="SAM" id="Phobius"/>
    </source>
</evidence>
<sequence>MIRRSISTCHENYTIYPALGLYTGIWKDDQLQNAIESNTGQYLIVDNIFGFPSYPGWGIRRLTRGAQPKETEAVLKFLGPEGPFFKAIYRLMMDRNYRLEFPVSSLPVVLDQRITRLDIPEFFTKKVHLVYDSYGQVTAMRNIFLNPFEYYFFMFAYTNMGIGASQSYLMGWGSLNDTLYTNMLDEYNNYFFPCDGRGVPAISNTQGRPQNETTFNTDSVLQRNNIAAPTRRETPHPTLFKTSIFQESANVSASARDTNYSPSAYSYLDLWRSETILHIFMEMWMTVDCNDTVSSFFQSSLPSVDLVRSVRTLVRHYHYFSNCLNHQALHPMEGLKRTLLPAFQRKLYVFLRHLFNRWPLDNTFRIVYETWLSYIQPWRYAKLDRFRQFRDKEVTQIEPIWFGFLVDNILFYTVLFRQMLPRCLRVDLTSPKNALMLFRTTKVFTAQDNMKSVLMDIEQLVSRYIENPDDHHIGGYHGSYHNSGSGILPESCSFVEQCTPGRLANIKQMLLELEPAGFVYKALFSEETKQMVKNLVVAINNAMETMNDGSDTPQEPVRSSNSILKLLGGVDSAWSLGRSDIPPSDKAKISQLLDCSRLQLIFFFDLQNVDTQSPSNRHESSLREGYSNGSLLCEDESVHYTTGEFSNSIAASLTPKGTLTEGMITPQGNPDFSHVRSNEIGCLVGLFRLISGMINHNFGESIVKYYYDACVWGKFARACFTPPVLYHVIEKVAPGRQIKNTRYLPPRVNLRPLGSYFCTFTLSFLLILSYLYGFNPFWIFLISFLCYSAMLHWLPFPASMGFGAAQSTANHFVY</sequence>
<dbReference type="Pfam" id="PF14724">
    <property type="entry name" value="mit_SMPDase"/>
    <property type="match status" value="2"/>
</dbReference>
<comment type="subcellular location">
    <subcellularLocation>
        <location evidence="1">Membrane</location>
        <topology evidence="1">Single-pass membrane protein</topology>
    </subcellularLocation>
</comment>
<evidence type="ECO:0000256" key="1">
    <source>
        <dbReference type="ARBA" id="ARBA00004167"/>
    </source>
</evidence>
<comment type="caution">
    <text evidence="6">The sequence shown here is derived from an EMBL/GenBank/DDBJ whole genome shotgun (WGS) entry which is preliminary data.</text>
</comment>
<keyword evidence="3 5" id="KW-1133">Transmembrane helix</keyword>
<dbReference type="GO" id="GO:0046475">
    <property type="term" value="P:glycerophospholipid catabolic process"/>
    <property type="evidence" value="ECO:0007669"/>
    <property type="project" value="TreeGrafter"/>
</dbReference>
<name>A0A8J2PUV0_9HEXA</name>
<protein>
    <recommendedName>
        <fullName evidence="8">Sphingomyelin phosphodiesterase 4</fullName>
    </recommendedName>
</protein>
<feature type="transmembrane region" description="Helical" evidence="5">
    <location>
        <begin position="753"/>
        <end position="771"/>
    </location>
</feature>
<dbReference type="InterPro" id="IPR024129">
    <property type="entry name" value="Sphingomy_SMPD4"/>
</dbReference>
<organism evidence="6 7">
    <name type="scientific">Allacma fusca</name>
    <dbReference type="NCBI Taxonomy" id="39272"/>
    <lineage>
        <taxon>Eukaryota</taxon>
        <taxon>Metazoa</taxon>
        <taxon>Ecdysozoa</taxon>
        <taxon>Arthropoda</taxon>
        <taxon>Hexapoda</taxon>
        <taxon>Collembola</taxon>
        <taxon>Symphypleona</taxon>
        <taxon>Sminthuridae</taxon>
        <taxon>Allacma</taxon>
    </lineage>
</organism>
<accession>A0A8J2PUV0</accession>
<dbReference type="GO" id="GO:0016020">
    <property type="term" value="C:membrane"/>
    <property type="evidence" value="ECO:0007669"/>
    <property type="project" value="UniProtKB-SubCell"/>
</dbReference>
<proteinExistence type="predicted"/>
<gene>
    <name evidence="6" type="ORF">AFUS01_LOCUS47232</name>
</gene>
<evidence type="ECO:0000313" key="7">
    <source>
        <dbReference type="Proteomes" id="UP000708208"/>
    </source>
</evidence>
<dbReference type="GO" id="GO:0006685">
    <property type="term" value="P:sphingomyelin catabolic process"/>
    <property type="evidence" value="ECO:0007669"/>
    <property type="project" value="TreeGrafter"/>
</dbReference>
<evidence type="ECO:0000256" key="2">
    <source>
        <dbReference type="ARBA" id="ARBA00022692"/>
    </source>
</evidence>